<accession>A0A317YJL3</accession>
<feature type="compositionally biased region" description="Basic residues" evidence="1">
    <location>
        <begin position="170"/>
        <end position="191"/>
    </location>
</feature>
<sequence length="191" mass="21114">MRSHVPPPPGPRYRASARRLPPIPAIPAPSPRAMPVHAPPPQSPPQRRSPAPTPVLAAPLHARVASSSLRSAPAPPPPPHAHTHLTPRRHPQPLHRHHGLGVELVARGRGRCRRRRRMRQAGRGRRRRKLLEMAARAVVVRPLVRAGKREAEQGERVLLLRTAHGSLPARTRRSAPRGGKSGRTRSRRRGC</sequence>
<dbReference type="Proteomes" id="UP000251960">
    <property type="component" value="Chromosome 1"/>
</dbReference>
<name>A0A317YJL3_MAIZE</name>
<protein>
    <submittedName>
        <fullName evidence="2">Uncharacterized protein</fullName>
    </submittedName>
</protein>
<reference evidence="2" key="1">
    <citation type="journal article" date="2018" name="Nat. Genet.">
        <title>Extensive intraspecific gene order and gene structural variations between Mo17 and other maize genomes.</title>
        <authorList>
            <person name="Sun S."/>
            <person name="Zhou Y."/>
            <person name="Chen J."/>
            <person name="Shi J."/>
            <person name="Zhao H."/>
            <person name="Zhao H."/>
            <person name="Song W."/>
            <person name="Zhang M."/>
            <person name="Cui Y."/>
            <person name="Dong X."/>
            <person name="Liu H."/>
            <person name="Ma X."/>
            <person name="Jiao Y."/>
            <person name="Wang B."/>
            <person name="Wei X."/>
            <person name="Stein J.C."/>
            <person name="Glaubitz J.C."/>
            <person name="Lu F."/>
            <person name="Yu G."/>
            <person name="Liang C."/>
            <person name="Fengler K."/>
            <person name="Li B."/>
            <person name="Rafalski A."/>
            <person name="Schnable P.S."/>
            <person name="Ware D.H."/>
            <person name="Buckler E.S."/>
            <person name="Lai J."/>
        </authorList>
    </citation>
    <scope>NUCLEOTIDE SEQUENCE [LARGE SCALE GENOMIC DNA]</scope>
    <source>
        <tissue evidence="2">Seedling</tissue>
    </source>
</reference>
<comment type="caution">
    <text evidence="2">The sequence shown here is derived from an EMBL/GenBank/DDBJ whole genome shotgun (WGS) entry which is preliminary data.</text>
</comment>
<feature type="compositionally biased region" description="Basic residues" evidence="1">
    <location>
        <begin position="81"/>
        <end position="99"/>
    </location>
</feature>
<proteinExistence type="predicted"/>
<feature type="compositionally biased region" description="Pro residues" evidence="1">
    <location>
        <begin position="1"/>
        <end position="11"/>
    </location>
</feature>
<feature type="region of interest" description="Disordered" evidence="1">
    <location>
        <begin position="164"/>
        <end position="191"/>
    </location>
</feature>
<dbReference type="AlphaFoldDB" id="A0A317YJL3"/>
<dbReference type="EMBL" id="NCVQ01000001">
    <property type="protein sequence ID" value="PWZ57984.1"/>
    <property type="molecule type" value="Genomic_DNA"/>
</dbReference>
<feature type="compositionally biased region" description="Pro residues" evidence="1">
    <location>
        <begin position="21"/>
        <end position="44"/>
    </location>
</feature>
<feature type="compositionally biased region" description="Low complexity" evidence="1">
    <location>
        <begin position="61"/>
        <end position="72"/>
    </location>
</feature>
<gene>
    <name evidence="2" type="ORF">Zm00014a_033450</name>
</gene>
<evidence type="ECO:0000256" key="1">
    <source>
        <dbReference type="SAM" id="MobiDB-lite"/>
    </source>
</evidence>
<organism evidence="2">
    <name type="scientific">Zea mays</name>
    <name type="common">Maize</name>
    <dbReference type="NCBI Taxonomy" id="4577"/>
    <lineage>
        <taxon>Eukaryota</taxon>
        <taxon>Viridiplantae</taxon>
        <taxon>Streptophyta</taxon>
        <taxon>Embryophyta</taxon>
        <taxon>Tracheophyta</taxon>
        <taxon>Spermatophyta</taxon>
        <taxon>Magnoliopsida</taxon>
        <taxon>Liliopsida</taxon>
        <taxon>Poales</taxon>
        <taxon>Poaceae</taxon>
        <taxon>PACMAD clade</taxon>
        <taxon>Panicoideae</taxon>
        <taxon>Andropogonodae</taxon>
        <taxon>Andropogoneae</taxon>
        <taxon>Tripsacinae</taxon>
        <taxon>Zea</taxon>
    </lineage>
</organism>
<feature type="region of interest" description="Disordered" evidence="1">
    <location>
        <begin position="1"/>
        <end position="99"/>
    </location>
</feature>
<evidence type="ECO:0000313" key="2">
    <source>
        <dbReference type="EMBL" id="PWZ57984.1"/>
    </source>
</evidence>